<dbReference type="Proteomes" id="UP000774617">
    <property type="component" value="Unassembled WGS sequence"/>
</dbReference>
<evidence type="ECO:0000313" key="2">
    <source>
        <dbReference type="Proteomes" id="UP000774617"/>
    </source>
</evidence>
<proteinExistence type="predicted"/>
<accession>A0ABQ8GDP0</accession>
<reference evidence="1 2" key="1">
    <citation type="journal article" date="2021" name="Nat. Commun.">
        <title>Genetic determinants of endophytism in the Arabidopsis root mycobiome.</title>
        <authorList>
            <person name="Mesny F."/>
            <person name="Miyauchi S."/>
            <person name="Thiergart T."/>
            <person name="Pickel B."/>
            <person name="Atanasova L."/>
            <person name="Karlsson M."/>
            <person name="Huettel B."/>
            <person name="Barry K.W."/>
            <person name="Haridas S."/>
            <person name="Chen C."/>
            <person name="Bauer D."/>
            <person name="Andreopoulos W."/>
            <person name="Pangilinan J."/>
            <person name="LaButti K."/>
            <person name="Riley R."/>
            <person name="Lipzen A."/>
            <person name="Clum A."/>
            <person name="Drula E."/>
            <person name="Henrissat B."/>
            <person name="Kohler A."/>
            <person name="Grigoriev I.V."/>
            <person name="Martin F.M."/>
            <person name="Hacquard S."/>
        </authorList>
    </citation>
    <scope>NUCLEOTIDE SEQUENCE [LARGE SCALE GENOMIC DNA]</scope>
    <source>
        <strain evidence="1 2">MPI-SDFR-AT-0080</strain>
    </source>
</reference>
<evidence type="ECO:0000313" key="1">
    <source>
        <dbReference type="EMBL" id="KAH7050205.1"/>
    </source>
</evidence>
<dbReference type="EMBL" id="JAGTJR010000013">
    <property type="protein sequence ID" value="KAH7050205.1"/>
    <property type="molecule type" value="Genomic_DNA"/>
</dbReference>
<gene>
    <name evidence="1" type="ORF">B0J12DRAFT_573711</name>
</gene>
<sequence>MVTTQLLFKTAAVLTAVFIPGHIAVGFKTVHPALSSINTATRADRKVGQRGAQNAWNYLNASLLVSAALNWQWARTGGPQTPEETVALAATVVMGFVNSFRYAQVGEYAPLGCLFVAPLLSLVATLKGQ</sequence>
<comment type="caution">
    <text evidence="1">The sequence shown here is derived from an EMBL/GenBank/DDBJ whole genome shotgun (WGS) entry which is preliminary data.</text>
</comment>
<keyword evidence="2" id="KW-1185">Reference proteome</keyword>
<name>A0ABQ8GDP0_9PEZI</name>
<protein>
    <submittedName>
        <fullName evidence="1">Uncharacterized protein</fullName>
    </submittedName>
</protein>
<organism evidence="1 2">
    <name type="scientific">Macrophomina phaseolina</name>
    <dbReference type="NCBI Taxonomy" id="35725"/>
    <lineage>
        <taxon>Eukaryota</taxon>
        <taxon>Fungi</taxon>
        <taxon>Dikarya</taxon>
        <taxon>Ascomycota</taxon>
        <taxon>Pezizomycotina</taxon>
        <taxon>Dothideomycetes</taxon>
        <taxon>Dothideomycetes incertae sedis</taxon>
        <taxon>Botryosphaeriales</taxon>
        <taxon>Botryosphaeriaceae</taxon>
        <taxon>Macrophomina</taxon>
    </lineage>
</organism>